<proteinExistence type="inferred from homology"/>
<dbReference type="GO" id="GO:0046872">
    <property type="term" value="F:metal ion binding"/>
    <property type="evidence" value="ECO:0007669"/>
    <property type="project" value="UniProtKB-KW"/>
</dbReference>
<keyword evidence="8" id="KW-1185">Reference proteome</keyword>
<dbReference type="Gene3D" id="3.60.15.30">
    <property type="entry name" value="Metallo-beta-lactamase domain"/>
    <property type="match status" value="1"/>
</dbReference>
<dbReference type="Pfam" id="PF14864">
    <property type="entry name" value="Alkyl_sulf_C"/>
    <property type="match status" value="1"/>
</dbReference>
<dbReference type="SUPFAM" id="SSF55718">
    <property type="entry name" value="SCP-like"/>
    <property type="match status" value="1"/>
</dbReference>
<dbReference type="Proteomes" id="UP000293289">
    <property type="component" value="Unassembled WGS sequence"/>
</dbReference>
<protein>
    <submittedName>
        <fullName evidence="7">Alkyl sulfatase BDS1-like metallo-beta-lactamase superfamily hydrolase</fullName>
    </submittedName>
</protein>
<dbReference type="GO" id="GO:0018741">
    <property type="term" value="F:linear primary-alkylsulfatase activity"/>
    <property type="evidence" value="ECO:0007669"/>
    <property type="project" value="InterPro"/>
</dbReference>
<evidence type="ECO:0000313" key="7">
    <source>
        <dbReference type="EMBL" id="RZS63643.1"/>
    </source>
</evidence>
<dbReference type="SMART" id="SM00849">
    <property type="entry name" value="Lactamase_B"/>
    <property type="match status" value="1"/>
</dbReference>
<dbReference type="InterPro" id="IPR036866">
    <property type="entry name" value="RibonucZ/Hydroxyglut_hydro"/>
</dbReference>
<evidence type="ECO:0000256" key="1">
    <source>
        <dbReference type="ARBA" id="ARBA00022723"/>
    </source>
</evidence>
<evidence type="ECO:0000256" key="2">
    <source>
        <dbReference type="ARBA" id="ARBA00022801"/>
    </source>
</evidence>
<comment type="similarity">
    <text evidence="4">Belongs to the metallo-beta-lactamase superfamily. Type III sulfatase family.</text>
</comment>
<dbReference type="InterPro" id="IPR029229">
    <property type="entry name" value="Alkyl_sulf_C"/>
</dbReference>
<evidence type="ECO:0000259" key="6">
    <source>
        <dbReference type="SMART" id="SM00849"/>
    </source>
</evidence>
<dbReference type="Pfam" id="PF00753">
    <property type="entry name" value="Lactamase_B"/>
    <property type="match status" value="1"/>
</dbReference>
<evidence type="ECO:0000313" key="8">
    <source>
        <dbReference type="Proteomes" id="UP000293289"/>
    </source>
</evidence>
<dbReference type="AlphaFoldDB" id="A0A4Q7M8Z1"/>
<dbReference type="InterPro" id="IPR001279">
    <property type="entry name" value="Metallo-B-lactamas"/>
</dbReference>
<reference evidence="7 8" key="1">
    <citation type="submission" date="2019-02" db="EMBL/GenBank/DDBJ databases">
        <title>Genomic Encyclopedia of Type Strains, Phase IV (KMG-IV): sequencing the most valuable type-strain genomes for metagenomic binning, comparative biology and taxonomic classification.</title>
        <authorList>
            <person name="Goeker M."/>
        </authorList>
    </citation>
    <scope>NUCLEOTIDE SEQUENCE [LARGE SCALE GENOMIC DNA]</scope>
    <source>
        <strain evidence="7 8">DSM 43045</strain>
    </source>
</reference>
<organism evidence="7 8">
    <name type="scientific">Agromyces ramosus</name>
    <dbReference type="NCBI Taxonomy" id="33879"/>
    <lineage>
        <taxon>Bacteria</taxon>
        <taxon>Bacillati</taxon>
        <taxon>Actinomycetota</taxon>
        <taxon>Actinomycetes</taxon>
        <taxon>Micrococcales</taxon>
        <taxon>Microbacteriaceae</taxon>
        <taxon>Agromyces</taxon>
    </lineage>
</organism>
<evidence type="ECO:0000256" key="3">
    <source>
        <dbReference type="ARBA" id="ARBA00022833"/>
    </source>
</evidence>
<keyword evidence="3" id="KW-0862">Zinc</keyword>
<accession>A0A4Q7M8Z1</accession>
<feature type="domain" description="Metallo-beta-lactamase" evidence="6">
    <location>
        <begin position="99"/>
        <end position="320"/>
    </location>
</feature>
<dbReference type="GO" id="GO:0046983">
    <property type="term" value="F:protein dimerization activity"/>
    <property type="evidence" value="ECO:0007669"/>
    <property type="project" value="InterPro"/>
</dbReference>
<dbReference type="Gene3D" id="3.30.1050.10">
    <property type="entry name" value="SCP2 sterol-binding domain"/>
    <property type="match status" value="1"/>
</dbReference>
<dbReference type="SUPFAM" id="SSF56281">
    <property type="entry name" value="Metallo-hydrolase/oxidoreductase"/>
    <property type="match status" value="1"/>
</dbReference>
<dbReference type="InterPro" id="IPR044097">
    <property type="entry name" value="Bds1/SdsA1_MBL-fold"/>
</dbReference>
<dbReference type="PANTHER" id="PTHR43223">
    <property type="entry name" value="ALKYL/ARYL-SULFATASE"/>
    <property type="match status" value="1"/>
</dbReference>
<dbReference type="GO" id="GO:0018909">
    <property type="term" value="P:dodecyl sulfate metabolic process"/>
    <property type="evidence" value="ECO:0007669"/>
    <property type="project" value="InterPro"/>
</dbReference>
<comment type="caution">
    <text evidence="7">The sequence shown here is derived from an EMBL/GenBank/DDBJ whole genome shotgun (WGS) entry which is preliminary data.</text>
</comment>
<dbReference type="InterPro" id="IPR029228">
    <property type="entry name" value="Alkyl_sulf_dimr"/>
</dbReference>
<gene>
    <name evidence="7" type="ORF">EV187_3552</name>
</gene>
<sequence>MTDSTRSRNDRRGPADPAFPYDDRRDFDDATRGRIATLEPGVIRGAAGDVVYDIDSFGFLSGEGSPTVHPSLWRQSKLVSMQGLFEVVDGIYQVRNFDLSNITFVEGDTGVIVIDPLISTEPAAAALALYREHRGERPVVAVIYTHSHIDHFGGVKGVVTQEEVDAGVPVIAPEGFLEHAISENVYAGTAMGRRAAYMYGAALPRGERGSVGAGLGQSTSSGTVTLIAPTVYITRTGEELTIDGVRIVFQMAPGTEAPAEMHFYFPDRRALCMAENATHTLHNLLTLRGAVVRDPHAWAGYLTEAIERFGGEAEVAFASHHWPTWGTDRVVEFLSTQRDLYAYLHDQTLRLMNQGHTGTEIAELIELPPAIEAAWHTHGYYGSISHNVKAIYQRYMGWYDGNPSHLWQHTPVEAGKRYVEFMGGADAVVEKARGSFEAGDLRWAAQVLDHVVFAEPDHEGARALLADVLEQLGFGSENGTWRSAFLSGSMELRGAAFGTPTSPAAADILGQLTPELFFDAVAVQVNGPKAWDLDVATRWTFPDHDGATYRVTLRNGVLSSVRDGRGDVALTLTVPKSALGPLAMQDVTAALDAGLQLDGDASVLGDVLGVLDPGDPNFNIVTP</sequence>
<feature type="compositionally biased region" description="Basic and acidic residues" evidence="5">
    <location>
        <begin position="1"/>
        <end position="14"/>
    </location>
</feature>
<dbReference type="CDD" id="cd07710">
    <property type="entry name" value="arylsulfatase_Sdsa1-like_MBL-fold"/>
    <property type="match status" value="1"/>
</dbReference>
<dbReference type="EMBL" id="SGWY01000004">
    <property type="protein sequence ID" value="RZS63643.1"/>
    <property type="molecule type" value="Genomic_DNA"/>
</dbReference>
<keyword evidence="1" id="KW-0479">Metal-binding</keyword>
<keyword evidence="2 7" id="KW-0378">Hydrolase</keyword>
<evidence type="ECO:0000256" key="4">
    <source>
        <dbReference type="ARBA" id="ARBA00033751"/>
    </source>
</evidence>
<feature type="region of interest" description="Disordered" evidence="5">
    <location>
        <begin position="1"/>
        <end position="26"/>
    </location>
</feature>
<evidence type="ECO:0000256" key="5">
    <source>
        <dbReference type="SAM" id="MobiDB-lite"/>
    </source>
</evidence>
<name>A0A4Q7M8Z1_9MICO</name>
<dbReference type="PANTHER" id="PTHR43223:SF1">
    <property type="entry name" value="ALKYL_ARYL-SULFATASE BDS1"/>
    <property type="match status" value="1"/>
</dbReference>
<dbReference type="InterPro" id="IPR052195">
    <property type="entry name" value="Bact_Alkyl/Aryl-Sulfatase"/>
</dbReference>
<dbReference type="RefSeq" id="WP_130354373.1">
    <property type="nucleotide sequence ID" value="NZ_SGWY01000004.1"/>
</dbReference>
<dbReference type="InterPro" id="IPR036527">
    <property type="entry name" value="SCP2_sterol-bd_dom_sf"/>
</dbReference>
<dbReference type="Gene3D" id="1.25.40.880">
    <property type="entry name" value="Alkyl sulfatase, dimerisation domain"/>
    <property type="match status" value="1"/>
</dbReference>
<dbReference type="InterPro" id="IPR038536">
    <property type="entry name" value="Alkyl/aryl-sulf_dimr_sf"/>
</dbReference>
<dbReference type="FunFam" id="3.60.15.30:FF:000001">
    <property type="entry name" value="Alkyl/aryl-sulfatase BDS1"/>
    <property type="match status" value="1"/>
</dbReference>
<dbReference type="OrthoDB" id="5240502at2"/>
<dbReference type="Pfam" id="PF14863">
    <property type="entry name" value="Alkyl_sulf_dimr"/>
    <property type="match status" value="1"/>
</dbReference>